<gene>
    <name evidence="5" type="primary">metX</name>
    <name evidence="2" type="synonym">metXA</name>
    <name evidence="5" type="ORF">ESA94_05860</name>
</gene>
<comment type="pathway">
    <text evidence="2">Amino-acid biosynthesis; L-methionine biosynthesis via de novo pathway; O-acetyl-L-homoserine from L-homoserine: step 1/1.</text>
</comment>
<dbReference type="InterPro" id="IPR000073">
    <property type="entry name" value="AB_hydrolase_1"/>
</dbReference>
<dbReference type="OrthoDB" id="9800754at2"/>
<evidence type="ECO:0000313" key="6">
    <source>
        <dbReference type="Proteomes" id="UP000290204"/>
    </source>
</evidence>
<comment type="function">
    <text evidence="2">Transfers an acetyl group from acetyl-CoA to L-homoserine, forming acetyl-L-homoserine.</text>
</comment>
<dbReference type="EMBL" id="SDHW01000001">
    <property type="protein sequence ID" value="RXK62524.1"/>
    <property type="molecule type" value="Genomic_DNA"/>
</dbReference>
<dbReference type="GO" id="GO:0009086">
    <property type="term" value="P:methionine biosynthetic process"/>
    <property type="evidence" value="ECO:0007669"/>
    <property type="project" value="UniProtKB-UniRule"/>
</dbReference>
<dbReference type="RefSeq" id="WP_129129895.1">
    <property type="nucleotide sequence ID" value="NZ_SDHW01000001.1"/>
</dbReference>
<proteinExistence type="inferred from homology"/>
<dbReference type="GO" id="GO:0004414">
    <property type="term" value="F:homoserine O-acetyltransferase activity"/>
    <property type="evidence" value="ECO:0007669"/>
    <property type="project" value="UniProtKB-UniRule"/>
</dbReference>
<keyword evidence="2 5" id="KW-0012">Acyltransferase</keyword>
<dbReference type="NCBIfam" id="TIGR01392">
    <property type="entry name" value="homoserO_Ac_trn"/>
    <property type="match status" value="1"/>
</dbReference>
<keyword evidence="1 2" id="KW-0808">Transferase</keyword>
<dbReference type="InterPro" id="IPR008220">
    <property type="entry name" value="HAT_MetX-like"/>
</dbReference>
<feature type="active site" evidence="2 3">
    <location>
        <position position="318"/>
    </location>
</feature>
<comment type="subunit">
    <text evidence="2">Homodimer.</text>
</comment>
<dbReference type="SUPFAM" id="SSF53474">
    <property type="entry name" value="alpha/beta-Hydrolases"/>
    <property type="match status" value="1"/>
</dbReference>
<comment type="caution">
    <text evidence="2">Lacks conserved residue(s) required for the propagation of feature annotation.</text>
</comment>
<comment type="subcellular location">
    <subcellularLocation>
        <location evidence="2">Cytoplasm</location>
    </subcellularLocation>
</comment>
<feature type="active site" evidence="2 3">
    <location>
        <position position="289"/>
    </location>
</feature>
<name>A0A4Q1CNV2_9BACT</name>
<dbReference type="InterPro" id="IPR029058">
    <property type="entry name" value="AB_hydrolase_fold"/>
</dbReference>
<dbReference type="EC" id="2.3.1.31" evidence="2"/>
<sequence length="350" mass="39565">MSTKVFTYNKPFRLESGALLNQYHLAYTTFGELNETKSNAVWIFHALTANSDPSEWWDGLVGEGKLFDPAKYFIVCVNMPGSAYGSIGPLDIDPLTNEPYYHEFPWFTTRDMIRAYDPLRKELGIEKIHIGIGGSMGGQQLLEWAIEEPQLFEHIIPIATNAYHSAWGVAFNASQRLAIEADVTWKNKSADAGQAGLKAARSIALLSYRHYDAYGISQIEETNDVLEDFKAESYQRYQGDKLVKRYNAFSYYFLGKGMDSHNVGRSRASIELALKEITARTLVIGISNDLLFPISEQQFLANTISGATFKSIESFYGHDGFLLEYDQINKAINNFLQQTQKTDLKKQLIK</sequence>
<dbReference type="Proteomes" id="UP000290204">
    <property type="component" value="Unassembled WGS sequence"/>
</dbReference>
<feature type="binding site" evidence="2">
    <location>
        <position position="319"/>
    </location>
    <ligand>
        <name>substrate</name>
    </ligand>
</feature>
<comment type="similarity">
    <text evidence="2">Belongs to the AB hydrolase superfamily. MetX family.</text>
</comment>
<keyword evidence="2" id="KW-0486">Methionine biosynthesis</keyword>
<feature type="active site" description="Nucleophile" evidence="2 3">
    <location>
        <position position="135"/>
    </location>
</feature>
<comment type="catalytic activity">
    <reaction evidence="2">
        <text>L-homoserine + acetyl-CoA = O-acetyl-L-homoserine + CoA</text>
        <dbReference type="Rhea" id="RHEA:13701"/>
        <dbReference type="ChEBI" id="CHEBI:57287"/>
        <dbReference type="ChEBI" id="CHEBI:57288"/>
        <dbReference type="ChEBI" id="CHEBI:57476"/>
        <dbReference type="ChEBI" id="CHEBI:57716"/>
        <dbReference type="EC" id="2.3.1.31"/>
    </reaction>
</comment>
<evidence type="ECO:0000256" key="2">
    <source>
        <dbReference type="HAMAP-Rule" id="MF_00296"/>
    </source>
</evidence>
<dbReference type="UniPathway" id="UPA00051">
    <property type="reaction ID" value="UER00074"/>
</dbReference>
<evidence type="ECO:0000256" key="1">
    <source>
        <dbReference type="ARBA" id="ARBA00022679"/>
    </source>
</evidence>
<dbReference type="HAMAP" id="MF_00296">
    <property type="entry name" value="MetX_acyltransf"/>
    <property type="match status" value="1"/>
</dbReference>
<dbReference type="AlphaFoldDB" id="A0A4Q1CNV2"/>
<evidence type="ECO:0000313" key="5">
    <source>
        <dbReference type="EMBL" id="RXK62524.1"/>
    </source>
</evidence>
<dbReference type="PANTHER" id="PTHR32268:SF11">
    <property type="entry name" value="HOMOSERINE O-ACETYLTRANSFERASE"/>
    <property type="match status" value="1"/>
</dbReference>
<keyword evidence="6" id="KW-1185">Reference proteome</keyword>
<dbReference type="GO" id="GO:0005737">
    <property type="term" value="C:cytoplasm"/>
    <property type="evidence" value="ECO:0007669"/>
    <property type="project" value="UniProtKB-SubCell"/>
</dbReference>
<dbReference type="Gene3D" id="3.40.50.1820">
    <property type="entry name" value="alpha/beta hydrolase"/>
    <property type="match status" value="1"/>
</dbReference>
<keyword evidence="2" id="KW-0028">Amino-acid biosynthesis</keyword>
<organism evidence="5 6">
    <name type="scientific">Lacibacter luteus</name>
    <dbReference type="NCBI Taxonomy" id="2508719"/>
    <lineage>
        <taxon>Bacteria</taxon>
        <taxon>Pseudomonadati</taxon>
        <taxon>Bacteroidota</taxon>
        <taxon>Chitinophagia</taxon>
        <taxon>Chitinophagales</taxon>
        <taxon>Chitinophagaceae</taxon>
        <taxon>Lacibacter</taxon>
    </lineage>
</organism>
<dbReference type="GO" id="GO:0009092">
    <property type="term" value="P:homoserine metabolic process"/>
    <property type="evidence" value="ECO:0007669"/>
    <property type="project" value="TreeGrafter"/>
</dbReference>
<protein>
    <recommendedName>
        <fullName evidence="2">Homoserine O-acetyltransferase</fullName>
        <shortName evidence="2">HAT</shortName>
        <ecNumber evidence="2">2.3.1.31</ecNumber>
    </recommendedName>
    <alternativeName>
        <fullName evidence="2">Homoserine transacetylase</fullName>
        <shortName evidence="2">HTA</shortName>
    </alternativeName>
</protein>
<accession>A0A4Q1CNV2</accession>
<evidence type="ECO:0000256" key="3">
    <source>
        <dbReference type="PIRSR" id="PIRSR000443-1"/>
    </source>
</evidence>
<dbReference type="PIRSF" id="PIRSF000443">
    <property type="entry name" value="Homoser_Ac_trans"/>
    <property type="match status" value="1"/>
</dbReference>
<reference evidence="5 6" key="1">
    <citation type="submission" date="2019-01" db="EMBL/GenBank/DDBJ databases">
        <title>Lacibacter sp. strain TTM-7.</title>
        <authorList>
            <person name="Chen W.-M."/>
        </authorList>
    </citation>
    <scope>NUCLEOTIDE SEQUENCE [LARGE SCALE GENOMIC DNA]</scope>
    <source>
        <strain evidence="5 6">TTM-7</strain>
    </source>
</reference>
<keyword evidence="2" id="KW-0963">Cytoplasm</keyword>
<feature type="domain" description="AB hydrolase-1" evidence="4">
    <location>
        <begin position="40"/>
        <end position="323"/>
    </location>
</feature>
<dbReference type="PANTHER" id="PTHR32268">
    <property type="entry name" value="HOMOSERINE O-ACETYLTRANSFERASE"/>
    <property type="match status" value="1"/>
</dbReference>
<evidence type="ECO:0000259" key="4">
    <source>
        <dbReference type="Pfam" id="PF00561"/>
    </source>
</evidence>
<comment type="caution">
    <text evidence="5">The sequence shown here is derived from an EMBL/GenBank/DDBJ whole genome shotgun (WGS) entry which is preliminary data.</text>
</comment>
<feature type="binding site" evidence="2">
    <location>
        <position position="201"/>
    </location>
    <ligand>
        <name>substrate</name>
    </ligand>
</feature>
<dbReference type="Pfam" id="PF00561">
    <property type="entry name" value="Abhydrolase_1"/>
    <property type="match status" value="1"/>
</dbReference>